<evidence type="ECO:0000313" key="15">
    <source>
        <dbReference type="Proteomes" id="UP000028761"/>
    </source>
</evidence>
<feature type="compositionally biased region" description="Basic and acidic residues" evidence="11">
    <location>
        <begin position="114"/>
        <end position="131"/>
    </location>
</feature>
<dbReference type="GO" id="GO:0006004">
    <property type="term" value="P:fucose metabolic process"/>
    <property type="evidence" value="ECO:0007669"/>
    <property type="project" value="Ensembl"/>
</dbReference>
<dbReference type="GO" id="GO:0016139">
    <property type="term" value="P:glycoside catabolic process"/>
    <property type="evidence" value="ECO:0007669"/>
    <property type="project" value="Ensembl"/>
</dbReference>
<dbReference type="InterPro" id="IPR000933">
    <property type="entry name" value="Glyco_hydro_29"/>
</dbReference>
<evidence type="ECO:0000256" key="4">
    <source>
        <dbReference type="ARBA" id="ARBA00007951"/>
    </source>
</evidence>
<evidence type="ECO:0000256" key="7">
    <source>
        <dbReference type="ARBA" id="ARBA00022729"/>
    </source>
</evidence>
<feature type="compositionally biased region" description="Basic residues" evidence="11">
    <location>
        <begin position="73"/>
        <end position="84"/>
    </location>
</feature>
<dbReference type="InterPro" id="IPR017853">
    <property type="entry name" value="GH"/>
</dbReference>
<comment type="subunit">
    <text evidence="5">Homotetramer.</text>
</comment>
<dbReference type="AlphaFoldDB" id="A0A8I5NWG7"/>
<evidence type="ECO:0000256" key="9">
    <source>
        <dbReference type="ARBA" id="ARBA00023180"/>
    </source>
</evidence>
<dbReference type="Ensembl" id="ENSPANT00000079070.1">
    <property type="protein sequence ID" value="ENSPANP00000058582.1"/>
    <property type="gene ID" value="ENSPANG00000024444.3"/>
</dbReference>
<dbReference type="FunFam" id="2.60.40.1180:FF:000013">
    <property type="entry name" value="Alpha-L-fucosidase"/>
    <property type="match status" value="1"/>
</dbReference>
<evidence type="ECO:0000256" key="10">
    <source>
        <dbReference type="ARBA" id="ARBA00023295"/>
    </source>
</evidence>
<reference evidence="14 15" key="1">
    <citation type="submission" date="2012-03" db="EMBL/GenBank/DDBJ databases">
        <title>Whole Genome Assembly of Papio anubis.</title>
        <authorList>
            <person name="Liu Y.L."/>
            <person name="Abraham K.A."/>
            <person name="Akbar H.A."/>
            <person name="Ali S.A."/>
            <person name="Anosike U.A."/>
            <person name="Aqrawi P.A."/>
            <person name="Arias F.A."/>
            <person name="Attaway T.A."/>
            <person name="Awwad R.A."/>
            <person name="Babu C.B."/>
            <person name="Bandaranaike D.B."/>
            <person name="Battles P.B."/>
            <person name="Bell A.B."/>
            <person name="Beltran B.B."/>
            <person name="Berhane-Mersha D.B."/>
            <person name="Bess C.B."/>
            <person name="Bickham C.B."/>
            <person name="Bolden T.B."/>
            <person name="Carter K.C."/>
            <person name="Chau D.C."/>
            <person name="Chavez A.C."/>
            <person name="Clerc-Blankenburg K.C."/>
            <person name="Coyle M.C."/>
            <person name="Dao M.D."/>
            <person name="Davila M.L.D."/>
            <person name="Davy-Carroll L.D."/>
            <person name="Denson S.D."/>
            <person name="Dinh H.D."/>
            <person name="Fernandez S.F."/>
            <person name="Fernando P.F."/>
            <person name="Forbes L.F."/>
            <person name="Francis C.F."/>
            <person name="Francisco L.F."/>
            <person name="Fu Q.F."/>
            <person name="Garcia-Iii R.G."/>
            <person name="Garrett T.G."/>
            <person name="Gross S.G."/>
            <person name="Gubbala S.G."/>
            <person name="Hirani K.H."/>
            <person name="Hogues M.H."/>
            <person name="Hollins B.H."/>
            <person name="Jackson L.J."/>
            <person name="Javaid M.J."/>
            <person name="Jhangiani S.J."/>
            <person name="Johnson A.J."/>
            <person name="Johnson B.J."/>
            <person name="Jones J.J."/>
            <person name="Joshi V.J."/>
            <person name="Kalu J.K."/>
            <person name="Khan N.K."/>
            <person name="Korchina V.K."/>
            <person name="Kovar C.K."/>
            <person name="Lago L.L."/>
            <person name="Lara F.L."/>
            <person name="Le T.-K.L."/>
            <person name="Lee S.L."/>
            <person name="Legall-Iii F.L."/>
            <person name="Lemon S.L."/>
            <person name="Liu J.L."/>
            <person name="Liu Y.-S.L."/>
            <person name="Liyanage D.L."/>
            <person name="Lopez J.L."/>
            <person name="Lorensuhewa L.L."/>
            <person name="Mata R.M."/>
            <person name="Mathew T.M."/>
            <person name="Mercado C.M."/>
            <person name="Mercado I.M."/>
            <person name="Morales K.M."/>
            <person name="Morgan M.M."/>
            <person name="Munidasa M.M."/>
            <person name="Ngo D.N."/>
            <person name="Nguyen L.N."/>
            <person name="Nguyen T.N."/>
            <person name="Nguyen N.N."/>
            <person name="Obregon M.O."/>
            <person name="Okwuonu G.O."/>
            <person name="Ongeri F.O."/>
            <person name="Onwere C.O."/>
            <person name="Osifeso I.O."/>
            <person name="Parra A.P."/>
            <person name="Patil S.P."/>
            <person name="Perez A.P."/>
            <person name="Perez Y.P."/>
            <person name="Pham C.P."/>
            <person name="Pu L.-L.P."/>
            <person name="Puazo M.P."/>
            <person name="Quiroz J.Q."/>
            <person name="Rouhana J.R."/>
            <person name="Ruiz M.R."/>
            <person name="Ruiz S.-J.R."/>
            <person name="Saada N.S."/>
            <person name="Santibanez J.S."/>
            <person name="Scheel M.S."/>
            <person name="Schneider B.S."/>
            <person name="Simmons D.S."/>
            <person name="Sisson I.S."/>
            <person name="Tang L.-Y.T."/>
            <person name="Thornton R.T."/>
            <person name="Tisius J.T."/>
            <person name="Toledanes G.T."/>
            <person name="Trejos Z.T."/>
            <person name="Usmani K.U."/>
            <person name="Varghese R.V."/>
            <person name="Vattathil S.V."/>
            <person name="Vee V.V."/>
            <person name="Walker D.W."/>
            <person name="Weissenberger G.W."/>
            <person name="White C.W."/>
            <person name="Williams A.W."/>
            <person name="Woodworth J.W."/>
            <person name="Wright R.W."/>
            <person name="Zhu Y.Z."/>
            <person name="Han Y.H."/>
            <person name="Newsham I.N."/>
            <person name="Nazareth L.N."/>
            <person name="Worley K.W."/>
            <person name="Muzny D.M."/>
            <person name="Rogers J.R."/>
            <person name="Gibbs R.G."/>
        </authorList>
    </citation>
    <scope>NUCLEOTIDE SEQUENCE [LARGE SCALE GENOMIC DNA]</scope>
</reference>
<evidence type="ECO:0000313" key="14">
    <source>
        <dbReference type="Ensembl" id="ENSPANP00000058582.1"/>
    </source>
</evidence>
<dbReference type="GeneTree" id="ENSGT00440000035378"/>
<keyword evidence="9" id="KW-0325">Glycoprotein</keyword>
<comment type="catalytic activity">
    <reaction evidence="2">
        <text>a neolactoside IV(2)-alpha-Fuc-nLc4Cer(d18:0) + H2O = a neolactoside nLc4Cer(d18:0) + L-fucose</text>
        <dbReference type="Rhea" id="RHEA:49308"/>
        <dbReference type="ChEBI" id="CHEBI:2181"/>
        <dbReference type="ChEBI" id="CHEBI:15377"/>
        <dbReference type="ChEBI" id="CHEBI:91119"/>
        <dbReference type="ChEBI" id="CHEBI:91121"/>
    </reaction>
    <physiologicalReaction direction="left-to-right" evidence="2">
        <dbReference type="Rhea" id="RHEA:49309"/>
    </physiologicalReaction>
</comment>
<dbReference type="GO" id="GO:0009617">
    <property type="term" value="P:response to bacterium"/>
    <property type="evidence" value="ECO:0007669"/>
    <property type="project" value="Ensembl"/>
</dbReference>
<protein>
    <recommendedName>
        <fullName evidence="6">alpha-L-fucosidase</fullName>
        <ecNumber evidence="6">3.2.1.51</ecNumber>
    </recommendedName>
</protein>
<evidence type="ECO:0000256" key="5">
    <source>
        <dbReference type="ARBA" id="ARBA00011881"/>
    </source>
</evidence>
<dbReference type="InterPro" id="IPR018526">
    <property type="entry name" value="Glyco_hydro_29_CS"/>
</dbReference>
<sequence>MWTRSGRPLLEDDERSLCDRPRGLGSPGSQCRAGAGGGAGASDWGTGTATACPAGLTGNPAGRQPASAIGSPRRGRSTGCGRRRGQCCQLLPCSATRTATRRQRRAGRWTPGAEEPRSRCRGREEEEDRKVCTGRSRLQPALAPAGESCRAQSWAALGAREPARLLLPQAPGTGPWQESSRGSPPRSAVHPEKPSLGFRSWDARWYWQKEKIPKYVEFMKDNYPPSFKYEDFGPLFTAKFFNANQWADIFQASGAKYIVLTSKHHEGFTLWGSEYSWNWNAIDEGPKRDIVKELEVAIRNRTDLRFGLYYSLFEWFHPLFLEDESTSFHKRQFPVSKTLPELYELVNNYQPEVLWSDGDGGAPDQYWNSTGFLAWLYNESPVRDTVVTNDRWGAGSICKHGGFYTCSDRYNPGHLLPHKWENCMTIDKLSWGYRREAGISDYLTIGELVKQLVETVSCGGNLLMNIGPTLDGTISVVFEERLRQMGSWLKVNGEAIYETHTWRSQNDTVTPDVWYTFKPKEKLVYAIFLKWPTSGQLFLGQPKAILGATEVKLLGHGQPLNWISLEQNGIMVELPQLTIRQMPCKWGWALALTNVI</sequence>
<organism evidence="14 15">
    <name type="scientific">Papio anubis</name>
    <name type="common">Olive baboon</name>
    <dbReference type="NCBI Taxonomy" id="9555"/>
    <lineage>
        <taxon>Eukaryota</taxon>
        <taxon>Metazoa</taxon>
        <taxon>Chordata</taxon>
        <taxon>Craniata</taxon>
        <taxon>Vertebrata</taxon>
        <taxon>Euteleostomi</taxon>
        <taxon>Mammalia</taxon>
        <taxon>Eutheria</taxon>
        <taxon>Euarchontoglires</taxon>
        <taxon>Primates</taxon>
        <taxon>Haplorrhini</taxon>
        <taxon>Catarrhini</taxon>
        <taxon>Cercopithecidae</taxon>
        <taxon>Cercopithecinae</taxon>
        <taxon>Papio</taxon>
    </lineage>
</organism>
<dbReference type="Pfam" id="PF16757">
    <property type="entry name" value="Fucosidase_C"/>
    <property type="match status" value="1"/>
</dbReference>
<dbReference type="EC" id="3.2.1.51" evidence="6"/>
<reference evidence="14" key="3">
    <citation type="submission" date="2025-09" db="UniProtKB">
        <authorList>
            <consortium name="Ensembl"/>
        </authorList>
    </citation>
    <scope>IDENTIFICATION</scope>
</reference>
<dbReference type="PRINTS" id="PR00741">
    <property type="entry name" value="GLHYDRLASE29"/>
</dbReference>
<dbReference type="GO" id="GO:2000535">
    <property type="term" value="P:regulation of entry of bacterium into host cell"/>
    <property type="evidence" value="ECO:0007669"/>
    <property type="project" value="Ensembl"/>
</dbReference>
<dbReference type="InterPro" id="IPR057739">
    <property type="entry name" value="Glyco_hydro_29_N"/>
</dbReference>
<dbReference type="InterPro" id="IPR016286">
    <property type="entry name" value="FUC_metazoa-typ"/>
</dbReference>
<evidence type="ECO:0000256" key="2">
    <source>
        <dbReference type="ARBA" id="ARBA00000419"/>
    </source>
</evidence>
<feature type="region of interest" description="Disordered" evidence="11">
    <location>
        <begin position="1"/>
        <end position="84"/>
    </location>
</feature>
<evidence type="ECO:0000256" key="3">
    <source>
        <dbReference type="ARBA" id="ARBA00004071"/>
    </source>
</evidence>
<dbReference type="Pfam" id="PF01120">
    <property type="entry name" value="Alpha_L_fucos"/>
    <property type="match status" value="1"/>
</dbReference>
<dbReference type="PANTHER" id="PTHR10030:SF45">
    <property type="entry name" value="PLASMA ALPHA-L-FUCOSIDASE"/>
    <property type="match status" value="1"/>
</dbReference>
<dbReference type="PANTHER" id="PTHR10030">
    <property type="entry name" value="ALPHA-L-FUCOSIDASE"/>
    <property type="match status" value="1"/>
</dbReference>
<dbReference type="GO" id="GO:0005615">
    <property type="term" value="C:extracellular space"/>
    <property type="evidence" value="ECO:0007669"/>
    <property type="project" value="Ensembl"/>
</dbReference>
<dbReference type="FunFam" id="3.20.20.80:FF:000027">
    <property type="entry name" value="Alpha-L-fucosidase"/>
    <property type="match status" value="1"/>
</dbReference>
<dbReference type="PROSITE" id="PS00385">
    <property type="entry name" value="ALPHA_L_FUCOSIDASE"/>
    <property type="match status" value="1"/>
</dbReference>
<evidence type="ECO:0000259" key="12">
    <source>
        <dbReference type="Pfam" id="PF01120"/>
    </source>
</evidence>
<keyword evidence="15" id="KW-1185">Reference proteome</keyword>
<dbReference type="Proteomes" id="UP000028761">
    <property type="component" value="Chromosome 6"/>
</dbReference>
<proteinExistence type="inferred from homology"/>
<keyword evidence="8" id="KW-0378">Hydrolase</keyword>
<comment type="similarity">
    <text evidence="4">Belongs to the glycosyl hydrolase 29 family.</text>
</comment>
<evidence type="ECO:0000256" key="8">
    <source>
        <dbReference type="ARBA" id="ARBA00022801"/>
    </source>
</evidence>
<feature type="domain" description="Alpha-L-fucosidase C-terminal" evidence="13">
    <location>
        <begin position="505"/>
        <end position="593"/>
    </location>
</feature>
<dbReference type="SUPFAM" id="SSF51445">
    <property type="entry name" value="(Trans)glycosidases"/>
    <property type="match status" value="1"/>
</dbReference>
<evidence type="ECO:0000256" key="11">
    <source>
        <dbReference type="SAM" id="MobiDB-lite"/>
    </source>
</evidence>
<dbReference type="Gene3D" id="2.60.40.1180">
    <property type="entry name" value="Golgi alpha-mannosidase II"/>
    <property type="match status" value="1"/>
</dbReference>
<dbReference type="GO" id="GO:0035578">
    <property type="term" value="C:azurophil granule lumen"/>
    <property type="evidence" value="ECO:0007669"/>
    <property type="project" value="UniProtKB-ARBA"/>
</dbReference>
<evidence type="ECO:0000256" key="1">
    <source>
        <dbReference type="ARBA" id="ARBA00000321"/>
    </source>
</evidence>
<accession>A0A8I5NWG7</accession>
<evidence type="ECO:0000259" key="13">
    <source>
        <dbReference type="Pfam" id="PF16757"/>
    </source>
</evidence>
<dbReference type="InterPro" id="IPR031919">
    <property type="entry name" value="Fucosidase_C"/>
</dbReference>
<dbReference type="SMART" id="SM00812">
    <property type="entry name" value="Alpha_L_fucos"/>
    <property type="match status" value="1"/>
</dbReference>
<keyword evidence="7" id="KW-0732">Signal</keyword>
<comment type="catalytic activity">
    <reaction evidence="1">
        <text>a neolactoside IV(2)-alpha-Fuc-nLc4Cer(d18:1(4E)) + H2O = a neolactoside nLc4Cer(d18:1(4E)) + L-fucose</text>
        <dbReference type="Rhea" id="RHEA:48224"/>
        <dbReference type="ChEBI" id="CHEBI:2181"/>
        <dbReference type="ChEBI" id="CHEBI:15377"/>
        <dbReference type="ChEBI" id="CHEBI:17006"/>
        <dbReference type="ChEBI" id="CHEBI:28691"/>
    </reaction>
    <physiologicalReaction direction="left-to-right" evidence="1">
        <dbReference type="Rhea" id="RHEA:48225"/>
    </physiologicalReaction>
</comment>
<feature type="region of interest" description="Disordered" evidence="11">
    <location>
        <begin position="99"/>
        <end position="132"/>
    </location>
</feature>
<dbReference type="Gene3D" id="3.20.20.80">
    <property type="entry name" value="Glycosidases"/>
    <property type="match status" value="1"/>
</dbReference>
<dbReference type="InterPro" id="IPR013780">
    <property type="entry name" value="Glyco_hydro_b"/>
</dbReference>
<feature type="domain" description="Glycoside hydrolase family 29 N-terminal" evidence="12">
    <location>
        <begin position="201"/>
        <end position="494"/>
    </location>
</feature>
<comment type="function">
    <text evidence="3">Alpha-L-fucosidase is responsible for hydrolyzing the alpha-1,6-linked fucose joined to the reducing-end N-acetylglucosamine of the carbohydrate moieties of glycoproteins.</text>
</comment>
<gene>
    <name evidence="14" type="primary">FUCA2</name>
</gene>
<dbReference type="GO" id="GO:0004560">
    <property type="term" value="F:alpha-L-fucosidase activity"/>
    <property type="evidence" value="ECO:0007669"/>
    <property type="project" value="UniProtKB-EC"/>
</dbReference>
<name>A0A8I5NWG7_PAPAN</name>
<keyword evidence="10" id="KW-0326">Glycosidase</keyword>
<feature type="region of interest" description="Disordered" evidence="11">
    <location>
        <begin position="166"/>
        <end position="193"/>
    </location>
</feature>
<evidence type="ECO:0000256" key="6">
    <source>
        <dbReference type="ARBA" id="ARBA00012662"/>
    </source>
</evidence>
<feature type="compositionally biased region" description="Low complexity" evidence="11">
    <location>
        <begin position="41"/>
        <end position="51"/>
    </location>
</feature>
<reference evidence="14" key="2">
    <citation type="submission" date="2025-08" db="UniProtKB">
        <authorList>
            <consortium name="Ensembl"/>
        </authorList>
    </citation>
    <scope>IDENTIFICATION</scope>
</reference>